<evidence type="ECO:0000256" key="2">
    <source>
        <dbReference type="SAM" id="SignalP"/>
    </source>
</evidence>
<gene>
    <name evidence="3" type="ORF">ROZALSC1DRAFT_27721</name>
</gene>
<reference evidence="4" key="1">
    <citation type="journal article" date="2018" name="Nat. Microbiol.">
        <title>Leveraging single-cell genomics to expand the fungal tree of life.</title>
        <authorList>
            <person name="Ahrendt S.R."/>
            <person name="Quandt C.A."/>
            <person name="Ciobanu D."/>
            <person name="Clum A."/>
            <person name="Salamov A."/>
            <person name="Andreopoulos B."/>
            <person name="Cheng J.F."/>
            <person name="Woyke T."/>
            <person name="Pelin A."/>
            <person name="Henrissat B."/>
            <person name="Reynolds N.K."/>
            <person name="Benny G.L."/>
            <person name="Smith M.E."/>
            <person name="James T.Y."/>
            <person name="Grigoriev I.V."/>
        </authorList>
    </citation>
    <scope>NUCLEOTIDE SEQUENCE [LARGE SCALE GENOMIC DNA]</scope>
    <source>
        <strain evidence="4">CSF55</strain>
    </source>
</reference>
<evidence type="ECO:0000313" key="4">
    <source>
        <dbReference type="Proteomes" id="UP000281549"/>
    </source>
</evidence>
<feature type="signal peptide" evidence="2">
    <location>
        <begin position="1"/>
        <end position="19"/>
    </location>
</feature>
<protein>
    <submittedName>
        <fullName evidence="3">Uncharacterized protein</fullName>
    </submittedName>
</protein>
<feature type="region of interest" description="Disordered" evidence="1">
    <location>
        <begin position="252"/>
        <end position="292"/>
    </location>
</feature>
<name>A0A4P9YMB1_ROZAC</name>
<sequence>MKFITEALSLSIMLQMALGASPVVPRSALASHNFNAIKNSNLAGRRLYGLRNRYQKGSLEFTDANGIVHNAKLLKIKDDYFAKVDNGKGKNVYTRLAEGKDGKIEFDTSKTISARRRALMKHSTKLAAGGAGLAMFGVVAAIGGSSRDADEEKFKQEMEDYKKYQLQMAQISGAELEKFAADPTDKSINMKTNPGGNAEVDNNALHLPNLDLDMDIESLTDLNHTPSSTHTTSGMATNNIADVSGNLASIPMGMGPNVGSQSSGMGSHIASQSSMPNMAPLNSGAPGIPSSI</sequence>
<dbReference type="EMBL" id="ML005017">
    <property type="protein sequence ID" value="RKP20826.1"/>
    <property type="molecule type" value="Genomic_DNA"/>
</dbReference>
<proteinExistence type="predicted"/>
<dbReference type="AlphaFoldDB" id="A0A4P9YMB1"/>
<organism evidence="3 4">
    <name type="scientific">Rozella allomycis (strain CSF55)</name>
    <dbReference type="NCBI Taxonomy" id="988480"/>
    <lineage>
        <taxon>Eukaryota</taxon>
        <taxon>Fungi</taxon>
        <taxon>Fungi incertae sedis</taxon>
        <taxon>Cryptomycota</taxon>
        <taxon>Cryptomycota incertae sedis</taxon>
        <taxon>Rozella</taxon>
    </lineage>
</organism>
<evidence type="ECO:0000256" key="1">
    <source>
        <dbReference type="SAM" id="MobiDB-lite"/>
    </source>
</evidence>
<feature type="chain" id="PRO_5020918937" evidence="2">
    <location>
        <begin position="20"/>
        <end position="292"/>
    </location>
</feature>
<dbReference type="Proteomes" id="UP000281549">
    <property type="component" value="Unassembled WGS sequence"/>
</dbReference>
<keyword evidence="2" id="KW-0732">Signal</keyword>
<feature type="compositionally biased region" description="Polar residues" evidence="1">
    <location>
        <begin position="258"/>
        <end position="276"/>
    </location>
</feature>
<evidence type="ECO:0000313" key="3">
    <source>
        <dbReference type="EMBL" id="RKP20826.1"/>
    </source>
</evidence>
<accession>A0A4P9YMB1</accession>